<keyword evidence="11 15" id="KW-0648">Protein biosynthesis</keyword>
<dbReference type="Gene3D" id="1.10.730.10">
    <property type="entry name" value="Isoleucyl-tRNA Synthetase, Domain 1"/>
    <property type="match status" value="1"/>
</dbReference>
<dbReference type="InterPro" id="IPR041872">
    <property type="entry name" value="Anticodon_Met"/>
</dbReference>
<dbReference type="NCBIfam" id="NF001100">
    <property type="entry name" value="PRK00133.1"/>
    <property type="match status" value="1"/>
</dbReference>
<feature type="domain" description="WHEP-TRS" evidence="16">
    <location>
        <begin position="824"/>
        <end position="881"/>
    </location>
</feature>
<keyword evidence="7 15" id="KW-0436">Ligase</keyword>
<dbReference type="InterPro" id="IPR001412">
    <property type="entry name" value="aa-tRNA-synth_I_CS"/>
</dbReference>
<evidence type="ECO:0000313" key="17">
    <source>
        <dbReference type="EMBL" id="GFY38505.1"/>
    </source>
</evidence>
<comment type="similarity">
    <text evidence="2 15">Belongs to the class-I aminoacyl-tRNA synthetase family.</text>
</comment>
<dbReference type="Gene3D" id="1.10.287.10">
    <property type="entry name" value="S15/NS1, RNA-binding"/>
    <property type="match status" value="1"/>
</dbReference>
<protein>
    <recommendedName>
        <fullName evidence="4">Methionine--tRNA ligase, cytoplasmic</fullName>
        <ecNumber evidence="3">6.1.1.10</ecNumber>
    </recommendedName>
    <alternativeName>
        <fullName evidence="13">Methionyl-tRNA synthetase</fullName>
    </alternativeName>
</protein>
<dbReference type="CDD" id="cd07957">
    <property type="entry name" value="Anticodon_Ia_Met"/>
    <property type="match status" value="1"/>
</dbReference>
<dbReference type="GO" id="GO:0000049">
    <property type="term" value="F:tRNA binding"/>
    <property type="evidence" value="ECO:0007669"/>
    <property type="project" value="UniProtKB-KW"/>
</dbReference>
<organism evidence="17 18">
    <name type="scientific">Trichonephila inaurata madagascariensis</name>
    <dbReference type="NCBI Taxonomy" id="2747483"/>
    <lineage>
        <taxon>Eukaryota</taxon>
        <taxon>Metazoa</taxon>
        <taxon>Ecdysozoa</taxon>
        <taxon>Arthropoda</taxon>
        <taxon>Chelicerata</taxon>
        <taxon>Arachnida</taxon>
        <taxon>Araneae</taxon>
        <taxon>Araneomorphae</taxon>
        <taxon>Entelegynae</taxon>
        <taxon>Araneoidea</taxon>
        <taxon>Nephilidae</taxon>
        <taxon>Trichonephila</taxon>
        <taxon>Trichonephila inaurata</taxon>
    </lineage>
</organism>
<dbReference type="SUPFAM" id="SSF57770">
    <property type="entry name" value="Methionyl-tRNA synthetase (MetRS), Zn-domain"/>
    <property type="match status" value="1"/>
</dbReference>
<dbReference type="GO" id="GO:0006431">
    <property type="term" value="P:methionyl-tRNA aminoacylation"/>
    <property type="evidence" value="ECO:0007669"/>
    <property type="project" value="InterPro"/>
</dbReference>
<dbReference type="Gene3D" id="1.20.1050.10">
    <property type="match status" value="1"/>
</dbReference>
<evidence type="ECO:0000256" key="8">
    <source>
        <dbReference type="ARBA" id="ARBA00022741"/>
    </source>
</evidence>
<dbReference type="InterPro" id="IPR014758">
    <property type="entry name" value="Met-tRNA_synth"/>
</dbReference>
<evidence type="ECO:0000256" key="5">
    <source>
        <dbReference type="ARBA" id="ARBA00022490"/>
    </source>
</evidence>
<dbReference type="AlphaFoldDB" id="A0A8X7BP48"/>
<dbReference type="GO" id="GO:0005829">
    <property type="term" value="C:cytosol"/>
    <property type="evidence" value="ECO:0007669"/>
    <property type="project" value="TreeGrafter"/>
</dbReference>
<reference evidence="17" key="1">
    <citation type="submission" date="2020-08" db="EMBL/GenBank/DDBJ databases">
        <title>Multicomponent nature underlies the extraordinary mechanical properties of spider dragline silk.</title>
        <authorList>
            <person name="Kono N."/>
            <person name="Nakamura H."/>
            <person name="Mori M."/>
            <person name="Yoshida Y."/>
            <person name="Ohtoshi R."/>
            <person name="Malay A.D."/>
            <person name="Moran D.A.P."/>
            <person name="Tomita M."/>
            <person name="Numata K."/>
            <person name="Arakawa K."/>
        </authorList>
    </citation>
    <scope>NUCLEOTIDE SEQUENCE</scope>
</reference>
<dbReference type="GO" id="GO:0017101">
    <property type="term" value="C:aminoacyl-tRNA synthetase multienzyme complex"/>
    <property type="evidence" value="ECO:0007669"/>
    <property type="project" value="TreeGrafter"/>
</dbReference>
<keyword evidence="6" id="KW-0820">tRNA-binding</keyword>
<dbReference type="CDD" id="cd00814">
    <property type="entry name" value="MetRS_core"/>
    <property type="match status" value="1"/>
</dbReference>
<accession>A0A8X7BP48</accession>
<dbReference type="PANTHER" id="PTHR45765">
    <property type="entry name" value="METHIONINE--TRNA LIGASE"/>
    <property type="match status" value="1"/>
</dbReference>
<dbReference type="PROSITE" id="PS51185">
    <property type="entry name" value="WHEP_TRS_2"/>
    <property type="match status" value="1"/>
</dbReference>
<comment type="caution">
    <text evidence="17">The sequence shown here is derived from an EMBL/GenBank/DDBJ whole genome shotgun (WGS) entry which is preliminary data.</text>
</comment>
<proteinExistence type="inferred from homology"/>
<dbReference type="FunFam" id="2.20.28.20:FF:000001">
    <property type="entry name" value="Methionine--tRNA ligase"/>
    <property type="match status" value="1"/>
</dbReference>
<dbReference type="InterPro" id="IPR033911">
    <property type="entry name" value="MetRS_core"/>
</dbReference>
<dbReference type="Proteomes" id="UP000886998">
    <property type="component" value="Unassembled WGS sequence"/>
</dbReference>
<dbReference type="InterPro" id="IPR000738">
    <property type="entry name" value="WHEP-TRS_dom"/>
</dbReference>
<dbReference type="InterPro" id="IPR009080">
    <property type="entry name" value="tRNAsynth_Ia_anticodon-bd"/>
</dbReference>
<dbReference type="EMBL" id="BMAV01000889">
    <property type="protein sequence ID" value="GFY38505.1"/>
    <property type="molecule type" value="Genomic_DNA"/>
</dbReference>
<dbReference type="PANTHER" id="PTHR45765:SF1">
    <property type="entry name" value="METHIONINE--TRNA LIGASE, CYTOPLASMIC"/>
    <property type="match status" value="1"/>
</dbReference>
<dbReference type="EC" id="6.1.1.10" evidence="3"/>
<dbReference type="PROSITE" id="PS00178">
    <property type="entry name" value="AA_TRNA_LIGASE_I"/>
    <property type="match status" value="1"/>
</dbReference>
<dbReference type="SUPFAM" id="SSF47616">
    <property type="entry name" value="GST C-terminal domain-like"/>
    <property type="match status" value="1"/>
</dbReference>
<keyword evidence="12 15" id="KW-0030">Aminoacyl-tRNA synthetase</keyword>
<dbReference type="GO" id="GO:0005524">
    <property type="term" value="F:ATP binding"/>
    <property type="evidence" value="ECO:0007669"/>
    <property type="project" value="UniProtKB-KW"/>
</dbReference>
<evidence type="ECO:0000256" key="15">
    <source>
        <dbReference type="RuleBase" id="RU363039"/>
    </source>
</evidence>
<dbReference type="OrthoDB" id="5844513at2759"/>
<evidence type="ECO:0000259" key="16">
    <source>
        <dbReference type="PROSITE" id="PS51185"/>
    </source>
</evidence>
<dbReference type="SUPFAM" id="SSF52374">
    <property type="entry name" value="Nucleotidylyl transferase"/>
    <property type="match status" value="1"/>
</dbReference>
<dbReference type="InterPro" id="IPR023458">
    <property type="entry name" value="Met-tRNA_ligase_1"/>
</dbReference>
<evidence type="ECO:0000256" key="6">
    <source>
        <dbReference type="ARBA" id="ARBA00022555"/>
    </source>
</evidence>
<dbReference type="PRINTS" id="PR01041">
    <property type="entry name" value="TRNASYNTHMET"/>
</dbReference>
<comment type="subcellular location">
    <subcellularLocation>
        <location evidence="1">Cytoplasm</location>
    </subcellularLocation>
</comment>
<dbReference type="FunFam" id="1.10.730.10:FF:000031">
    <property type="entry name" value="Putative Methionyl-tRNA synthetase"/>
    <property type="match status" value="1"/>
</dbReference>
<dbReference type="Pfam" id="PF09334">
    <property type="entry name" value="tRNA-synt_1g"/>
    <property type="match status" value="1"/>
</dbReference>
<dbReference type="SUPFAM" id="SSF47323">
    <property type="entry name" value="Anticodon-binding domain of a subclass of class I aminoacyl-tRNA synthetases"/>
    <property type="match status" value="1"/>
</dbReference>
<keyword evidence="5" id="KW-0963">Cytoplasm</keyword>
<evidence type="ECO:0000256" key="2">
    <source>
        <dbReference type="ARBA" id="ARBA00005594"/>
    </source>
</evidence>
<comment type="catalytic activity">
    <reaction evidence="14">
        <text>tRNA(Met) + L-methionine + ATP = L-methionyl-tRNA(Met) + AMP + diphosphate</text>
        <dbReference type="Rhea" id="RHEA:13481"/>
        <dbReference type="Rhea" id="RHEA-COMP:9667"/>
        <dbReference type="Rhea" id="RHEA-COMP:9698"/>
        <dbReference type="ChEBI" id="CHEBI:30616"/>
        <dbReference type="ChEBI" id="CHEBI:33019"/>
        <dbReference type="ChEBI" id="CHEBI:57844"/>
        <dbReference type="ChEBI" id="CHEBI:78442"/>
        <dbReference type="ChEBI" id="CHEBI:78530"/>
        <dbReference type="ChEBI" id="CHEBI:456215"/>
        <dbReference type="EC" id="6.1.1.10"/>
    </reaction>
</comment>
<keyword evidence="18" id="KW-1185">Reference proteome</keyword>
<evidence type="ECO:0000256" key="14">
    <source>
        <dbReference type="ARBA" id="ARBA00047364"/>
    </source>
</evidence>
<dbReference type="HAMAP" id="MF_00098">
    <property type="entry name" value="Met_tRNA_synth_type1"/>
    <property type="match status" value="1"/>
</dbReference>
<evidence type="ECO:0000313" key="18">
    <source>
        <dbReference type="Proteomes" id="UP000886998"/>
    </source>
</evidence>
<dbReference type="InterPro" id="IPR029038">
    <property type="entry name" value="MetRS_Zn"/>
</dbReference>
<evidence type="ECO:0000256" key="7">
    <source>
        <dbReference type="ARBA" id="ARBA00022598"/>
    </source>
</evidence>
<dbReference type="GO" id="GO:0004825">
    <property type="term" value="F:methionine-tRNA ligase activity"/>
    <property type="evidence" value="ECO:0007669"/>
    <property type="project" value="UniProtKB-EC"/>
</dbReference>
<dbReference type="Pfam" id="PF19303">
    <property type="entry name" value="Anticodon_3"/>
    <property type="match status" value="1"/>
</dbReference>
<evidence type="ECO:0000256" key="13">
    <source>
        <dbReference type="ARBA" id="ARBA00030904"/>
    </source>
</evidence>
<dbReference type="SUPFAM" id="SSF47060">
    <property type="entry name" value="S15/NS1 RNA-binding domain"/>
    <property type="match status" value="1"/>
</dbReference>
<dbReference type="InterPro" id="IPR014729">
    <property type="entry name" value="Rossmann-like_a/b/a_fold"/>
</dbReference>
<evidence type="ECO:0000256" key="4">
    <source>
        <dbReference type="ARBA" id="ARBA00018335"/>
    </source>
</evidence>
<dbReference type="Gene3D" id="3.40.50.620">
    <property type="entry name" value="HUPs"/>
    <property type="match status" value="1"/>
</dbReference>
<evidence type="ECO:0000256" key="10">
    <source>
        <dbReference type="ARBA" id="ARBA00022884"/>
    </source>
</evidence>
<dbReference type="Gene3D" id="2.20.28.20">
    <property type="entry name" value="Methionyl-tRNA synthetase, Zn-domain"/>
    <property type="match status" value="1"/>
</dbReference>
<name>A0A8X7BP48_9ARAC</name>
<dbReference type="InterPro" id="IPR015413">
    <property type="entry name" value="Methionyl/Leucyl_tRNA_Synth"/>
</dbReference>
<gene>
    <name evidence="17" type="primary">mars1</name>
    <name evidence="17" type="ORF">TNIN_392001</name>
</gene>
<evidence type="ECO:0000256" key="11">
    <source>
        <dbReference type="ARBA" id="ARBA00022917"/>
    </source>
</evidence>
<dbReference type="InterPro" id="IPR036282">
    <property type="entry name" value="Glutathione-S-Trfase_C_sf"/>
</dbReference>
<evidence type="ECO:0000256" key="1">
    <source>
        <dbReference type="ARBA" id="ARBA00004496"/>
    </source>
</evidence>
<evidence type="ECO:0000256" key="12">
    <source>
        <dbReference type="ARBA" id="ARBA00023146"/>
    </source>
</evidence>
<dbReference type="InterPro" id="IPR009068">
    <property type="entry name" value="uS15_NS1_RNA-bd_sf"/>
</dbReference>
<sequence length="881" mass="99588">MSILYSDLRVCNLGSVKILATAQYYSSNVEIAQVNDETYKRDILITWSAVSFAFGCTANKPVHSDFLEPSISGFLKATKGDAASLSLKNSLSYLNAVLSQQNYLCSKESLNLPDIVIWADLYPLFKASMLPEVSDLSHLQKWLSSLNNQSSLNKAFLTLSKEKISCTSVLSEQSKFFMPIHVPDFSIHTQQSSANNQESFKEVNVTADEIAAAYTHWLKGKDSFPSPNTSKGPVLPKKGEKNVLITSALPYVNNIPHLGNIIGSVLSADVFARYCRARGYNTLYICGTDEYGTATETKAISMKVTPKEICDKYHKLHSEIYKWFNISFDYFGRTSTAKQTEIAQNIFLKLYTQDLVFVDSVEQLFCASCERFLADRFVEGICPLCQYEDARGDQCDKCGKLINAAELKQPQCKLCRATPHLKSSKHLFLNLPKLEESVKKHVDKVTATGHWSNTAKVIANSWLREGLKPRCITRDLKWGIPVPLKGFTDKVFYVWFDAPIGYLSITANYTDKWEQWWKQPDIVQLYQFMAKDNVPFHSIMFPACLIGSKDKYTVISHLAATEYLNYEDVKFSKSRGIGVFGDDAKDTGLPSDIWRFYLLYLRPEAQDTFFNWNDLMLKINSELLNNLGNFINRGLTFISNNFEGCIPEMLLEDGDKKLIAEVDYELKNYIQCMEKTRLRDAIKYMLNISRIGNQYIQSNKPWKLVKASASEKLRAGTVLGLSANICCLLCTLMEPYMPDTCNSLKIQLNTQPIHHVLVDNFVCLLPPGHKIGKPGPLFKKIEQEVINELKAKYAGRQTPDKESSSASVKICAANCLPKELSPEEMANLERLVAEQGSKVRDLKSNKASKAEIDKEAAVHLELRKRLVLAKVTEEVLFYERR</sequence>
<keyword evidence="10" id="KW-0694">RNA-binding</keyword>
<keyword evidence="9 15" id="KW-0067">ATP-binding</keyword>
<evidence type="ECO:0000256" key="3">
    <source>
        <dbReference type="ARBA" id="ARBA00012838"/>
    </source>
</evidence>
<dbReference type="NCBIfam" id="TIGR00398">
    <property type="entry name" value="metG"/>
    <property type="match status" value="1"/>
</dbReference>
<keyword evidence="8 15" id="KW-0547">Nucleotide-binding</keyword>
<evidence type="ECO:0000256" key="9">
    <source>
        <dbReference type="ARBA" id="ARBA00022840"/>
    </source>
</evidence>